<dbReference type="Proteomes" id="UP000295135">
    <property type="component" value="Unassembled WGS sequence"/>
</dbReference>
<evidence type="ECO:0000256" key="2">
    <source>
        <dbReference type="ARBA" id="ARBA00005417"/>
    </source>
</evidence>
<sequence>MSGLVLKDLRVEIAAGGQGLLPVDGVSFEVAPRECVALLGESGCGKSLTALALMRLLPEGLAITGGEARLDDTDLFALPERAMQGVRGGRLAMVFQEPMLSLNPVMTIGQQITEALAVHRRLQGSAAEAGIGQLLDAVGLAPELAASYPFQLSGGQKQRALIATMLAGEPKVLIADEPTTALDVTVQAQILRLLKRLQAERGMGLLLITHDLDVARDMADRVVIMYAGQIVEWAPRGALYERPFHPYTQKLFSVLPSASRRGERLDHIPGTVPPLGTRFAGCRFADRCAQVWARCRQEVPGLHEVAEGHFARCHLAVEPRPVAVAAVPAPVVQPVVPITAPLLAVRDLAVHFPIRKGLLRRVLGTVKAVDGVSLQIAAGETLALVGESGCGKTTLARAILRLIEPTAGSVRLGDEEIGELRGEALRQKRAEMQIVFQDPFSSLNPRMRVGEILEEGMQALRPELAKAERKALVAELLQSVGLEPGAALRYPHAFSGGQRQRIAIARALAVGPKLLICDEPTSALDVSVQAQILNLLQGLQRERGLAYLFISHNLAVVGYLAHRVAVMYRGRIVETGPAADLMAEPLHPYTRLLLDSAPGRGLAQVEAREGGLSNAGCAFAARCPRVEPACRQSVPELRALDDRQVACHLVK</sequence>
<dbReference type="PROSITE" id="PS50893">
    <property type="entry name" value="ABC_TRANSPORTER_2"/>
    <property type="match status" value="2"/>
</dbReference>
<feature type="domain" description="ABC transporter" evidence="8">
    <location>
        <begin position="354"/>
        <end position="594"/>
    </location>
</feature>
<evidence type="ECO:0000313" key="10">
    <source>
        <dbReference type="Proteomes" id="UP000295135"/>
    </source>
</evidence>
<keyword evidence="7" id="KW-0472">Membrane</keyword>
<dbReference type="AlphaFoldDB" id="A0A4V2UQN2"/>
<keyword evidence="4" id="KW-1003">Cell membrane</keyword>
<evidence type="ECO:0000256" key="5">
    <source>
        <dbReference type="ARBA" id="ARBA00022741"/>
    </source>
</evidence>
<dbReference type="NCBIfam" id="TIGR01727">
    <property type="entry name" value="oligo_HPY"/>
    <property type="match status" value="2"/>
</dbReference>
<dbReference type="PROSITE" id="PS00211">
    <property type="entry name" value="ABC_TRANSPORTER_1"/>
    <property type="match status" value="2"/>
</dbReference>
<organism evidence="9 10">
    <name type="scientific">Sulfuritortus calidifontis</name>
    <dbReference type="NCBI Taxonomy" id="1914471"/>
    <lineage>
        <taxon>Bacteria</taxon>
        <taxon>Pseudomonadati</taxon>
        <taxon>Pseudomonadota</taxon>
        <taxon>Betaproteobacteria</taxon>
        <taxon>Nitrosomonadales</taxon>
        <taxon>Thiobacillaceae</taxon>
        <taxon>Sulfuritortus</taxon>
    </lineage>
</organism>
<protein>
    <submittedName>
        <fullName evidence="9">Peptide/nickel transport system ATP-binding protein</fullName>
    </submittedName>
</protein>
<dbReference type="GO" id="GO:0005886">
    <property type="term" value="C:plasma membrane"/>
    <property type="evidence" value="ECO:0007669"/>
    <property type="project" value="UniProtKB-SubCell"/>
</dbReference>
<dbReference type="InterPro" id="IPR003593">
    <property type="entry name" value="AAA+_ATPase"/>
</dbReference>
<keyword evidence="6 9" id="KW-0067">ATP-binding</keyword>
<accession>A0A4V2UQN2</accession>
<dbReference type="InterPro" id="IPR013563">
    <property type="entry name" value="Oligopep_ABC_C"/>
</dbReference>
<evidence type="ECO:0000313" key="9">
    <source>
        <dbReference type="EMBL" id="TCS71531.1"/>
    </source>
</evidence>
<dbReference type="GO" id="GO:0015833">
    <property type="term" value="P:peptide transport"/>
    <property type="evidence" value="ECO:0007669"/>
    <property type="project" value="InterPro"/>
</dbReference>
<dbReference type="InterPro" id="IPR017871">
    <property type="entry name" value="ABC_transporter-like_CS"/>
</dbReference>
<dbReference type="EMBL" id="SLZY01000009">
    <property type="protein sequence ID" value="TCS71531.1"/>
    <property type="molecule type" value="Genomic_DNA"/>
</dbReference>
<feature type="domain" description="ABC transporter" evidence="8">
    <location>
        <begin position="4"/>
        <end position="252"/>
    </location>
</feature>
<dbReference type="Pfam" id="PF08352">
    <property type="entry name" value="oligo_HPY"/>
    <property type="match status" value="2"/>
</dbReference>
<dbReference type="GO" id="GO:0016887">
    <property type="term" value="F:ATP hydrolysis activity"/>
    <property type="evidence" value="ECO:0007669"/>
    <property type="project" value="InterPro"/>
</dbReference>
<dbReference type="NCBIfam" id="NF008453">
    <property type="entry name" value="PRK11308.1"/>
    <property type="match status" value="2"/>
</dbReference>
<evidence type="ECO:0000256" key="7">
    <source>
        <dbReference type="ARBA" id="ARBA00023136"/>
    </source>
</evidence>
<dbReference type="GO" id="GO:0005524">
    <property type="term" value="F:ATP binding"/>
    <property type="evidence" value="ECO:0007669"/>
    <property type="project" value="UniProtKB-KW"/>
</dbReference>
<evidence type="ECO:0000256" key="1">
    <source>
        <dbReference type="ARBA" id="ARBA00004417"/>
    </source>
</evidence>
<name>A0A4V2UQN2_9PROT</name>
<dbReference type="PANTHER" id="PTHR43297">
    <property type="entry name" value="OLIGOPEPTIDE TRANSPORT ATP-BINDING PROTEIN APPD"/>
    <property type="match status" value="1"/>
</dbReference>
<evidence type="ECO:0000256" key="3">
    <source>
        <dbReference type="ARBA" id="ARBA00022448"/>
    </source>
</evidence>
<proteinExistence type="inferred from homology"/>
<dbReference type="Pfam" id="PF00005">
    <property type="entry name" value="ABC_tran"/>
    <property type="match status" value="2"/>
</dbReference>
<keyword evidence="5" id="KW-0547">Nucleotide-binding</keyword>
<dbReference type="SUPFAM" id="SSF52540">
    <property type="entry name" value="P-loop containing nucleoside triphosphate hydrolases"/>
    <property type="match status" value="2"/>
</dbReference>
<comment type="similarity">
    <text evidence="2">Belongs to the ABC transporter superfamily.</text>
</comment>
<dbReference type="PANTHER" id="PTHR43297:SF2">
    <property type="entry name" value="DIPEPTIDE TRANSPORT ATP-BINDING PROTEIN DPPD"/>
    <property type="match status" value="1"/>
</dbReference>
<comment type="subcellular location">
    <subcellularLocation>
        <location evidence="1">Cell inner membrane</location>
        <topology evidence="1">Peripheral membrane protein</topology>
    </subcellularLocation>
</comment>
<dbReference type="OrthoDB" id="9802772at2"/>
<evidence type="ECO:0000256" key="6">
    <source>
        <dbReference type="ARBA" id="ARBA00022840"/>
    </source>
</evidence>
<dbReference type="SMART" id="SM00382">
    <property type="entry name" value="AAA"/>
    <property type="match status" value="2"/>
</dbReference>
<dbReference type="InterPro" id="IPR050388">
    <property type="entry name" value="ABC_Ni/Peptide_Import"/>
</dbReference>
<dbReference type="FunFam" id="3.40.50.300:FF:000016">
    <property type="entry name" value="Oligopeptide ABC transporter ATP-binding component"/>
    <property type="match status" value="2"/>
</dbReference>
<dbReference type="RefSeq" id="WP_126461205.1">
    <property type="nucleotide sequence ID" value="NZ_SLZY01000009.1"/>
</dbReference>
<keyword evidence="3" id="KW-0813">Transport</keyword>
<dbReference type="InterPro" id="IPR027417">
    <property type="entry name" value="P-loop_NTPase"/>
</dbReference>
<dbReference type="InterPro" id="IPR003439">
    <property type="entry name" value="ABC_transporter-like_ATP-bd"/>
</dbReference>
<gene>
    <name evidence="9" type="ORF">EDC61_10977</name>
</gene>
<reference evidence="9 10" key="1">
    <citation type="submission" date="2019-03" db="EMBL/GenBank/DDBJ databases">
        <title>Genomic Encyclopedia of Type Strains, Phase IV (KMG-IV): sequencing the most valuable type-strain genomes for metagenomic binning, comparative biology and taxonomic classification.</title>
        <authorList>
            <person name="Goeker M."/>
        </authorList>
    </citation>
    <scope>NUCLEOTIDE SEQUENCE [LARGE SCALE GENOMIC DNA]</scope>
    <source>
        <strain evidence="9 10">DSM 103923</strain>
    </source>
</reference>
<dbReference type="GO" id="GO:0055085">
    <property type="term" value="P:transmembrane transport"/>
    <property type="evidence" value="ECO:0007669"/>
    <property type="project" value="UniProtKB-ARBA"/>
</dbReference>
<comment type="caution">
    <text evidence="9">The sequence shown here is derived from an EMBL/GenBank/DDBJ whole genome shotgun (WGS) entry which is preliminary data.</text>
</comment>
<dbReference type="CDD" id="cd03257">
    <property type="entry name" value="ABC_NikE_OppD_transporters"/>
    <property type="match status" value="2"/>
</dbReference>
<dbReference type="NCBIfam" id="NF007739">
    <property type="entry name" value="PRK10419.1"/>
    <property type="match status" value="2"/>
</dbReference>
<evidence type="ECO:0000259" key="8">
    <source>
        <dbReference type="PROSITE" id="PS50893"/>
    </source>
</evidence>
<evidence type="ECO:0000256" key="4">
    <source>
        <dbReference type="ARBA" id="ARBA00022475"/>
    </source>
</evidence>
<dbReference type="Gene3D" id="3.40.50.300">
    <property type="entry name" value="P-loop containing nucleotide triphosphate hydrolases"/>
    <property type="match status" value="2"/>
</dbReference>
<keyword evidence="10" id="KW-1185">Reference proteome</keyword>